<dbReference type="RefSeq" id="WP_264774940.1">
    <property type="nucleotide sequence ID" value="NZ_AP026560.1"/>
</dbReference>
<evidence type="ECO:0000313" key="2">
    <source>
        <dbReference type="Proteomes" id="UP001064971"/>
    </source>
</evidence>
<gene>
    <name evidence="1" type="primary">yqjF</name>
    <name evidence="1" type="ORF">DAETH_22040</name>
</gene>
<dbReference type="InterPro" id="IPR023375">
    <property type="entry name" value="ADC_dom_sf"/>
</dbReference>
<dbReference type="Proteomes" id="UP001064971">
    <property type="component" value="Chromosome"/>
</dbReference>
<protein>
    <recommendedName>
        <fullName evidence="3">DUF2071 domain-containing protein</fullName>
    </recommendedName>
</protein>
<dbReference type="SUPFAM" id="SSF160104">
    <property type="entry name" value="Acetoacetate decarboxylase-like"/>
    <property type="match status" value="1"/>
</dbReference>
<name>A0ABM8AEY9_9DEIO</name>
<dbReference type="Gene3D" id="2.40.400.10">
    <property type="entry name" value="Acetoacetate decarboxylase-like"/>
    <property type="match status" value="1"/>
</dbReference>
<keyword evidence="2" id="KW-1185">Reference proteome</keyword>
<evidence type="ECO:0000313" key="1">
    <source>
        <dbReference type="EMBL" id="BDP42235.1"/>
    </source>
</evidence>
<dbReference type="InterPro" id="IPR018644">
    <property type="entry name" value="DUF2071"/>
</dbReference>
<dbReference type="PANTHER" id="PTHR39186:SF1">
    <property type="entry name" value="DUF2071 DOMAIN-CONTAINING PROTEIN"/>
    <property type="match status" value="1"/>
</dbReference>
<dbReference type="EMBL" id="AP026560">
    <property type="protein sequence ID" value="BDP42235.1"/>
    <property type="molecule type" value="Genomic_DNA"/>
</dbReference>
<organism evidence="1 2">
    <name type="scientific">Deinococcus aetherius</name>
    <dbReference type="NCBI Taxonomy" id="200252"/>
    <lineage>
        <taxon>Bacteria</taxon>
        <taxon>Thermotogati</taxon>
        <taxon>Deinococcota</taxon>
        <taxon>Deinococci</taxon>
        <taxon>Deinococcales</taxon>
        <taxon>Deinococcaceae</taxon>
        <taxon>Deinococcus</taxon>
    </lineage>
</organism>
<dbReference type="PANTHER" id="PTHR39186">
    <property type="entry name" value="DUF2071 FAMILY PROTEIN"/>
    <property type="match status" value="1"/>
</dbReference>
<evidence type="ECO:0008006" key="3">
    <source>
        <dbReference type="Google" id="ProtNLM"/>
    </source>
</evidence>
<accession>A0ABM8AEY9</accession>
<sequence length="239" mass="26974">MRPPLPPIRAPWILRMTWRDLCFLHWPLDPDLIARTLPAGVEVDTRAGRAWLGAVPFRMTGVSPRLLPDVPGVSAFPELNLRTYVTVDGVPGVWFYSLDAAQPLAVRLARRLFHLPYFDARMWVDRREGVTRYASLRTHRGERPARFAAAYRPVGPALNPAPQSLDAWLTDRLVLYSADGRGRVFRGRVAHVAWPLRRAVAVVGENTLTDGLGVSLLGEPHLLHAEHLEVRAWPLERVR</sequence>
<dbReference type="Pfam" id="PF09844">
    <property type="entry name" value="DUF2071"/>
    <property type="match status" value="1"/>
</dbReference>
<reference evidence="1" key="1">
    <citation type="submission" date="2022-07" db="EMBL/GenBank/DDBJ databases">
        <title>Complete Genome Sequence of the Radioresistant Bacterium Deinococcus aetherius ST0316, Isolated from the Air Dust collected in Lower Stratosphere above Japan.</title>
        <authorList>
            <person name="Satoh K."/>
            <person name="Hagiwara K."/>
            <person name="Katsumata K."/>
            <person name="Kubo A."/>
            <person name="Yokobori S."/>
            <person name="Yamagishi A."/>
            <person name="Oono Y."/>
            <person name="Narumi I."/>
        </authorList>
    </citation>
    <scope>NUCLEOTIDE SEQUENCE</scope>
    <source>
        <strain evidence="1">ST0316</strain>
    </source>
</reference>
<proteinExistence type="predicted"/>